<feature type="transmembrane region" description="Helical" evidence="3">
    <location>
        <begin position="12"/>
        <end position="30"/>
    </location>
</feature>
<evidence type="ECO:0000313" key="6">
    <source>
        <dbReference type="Proteomes" id="UP000024635"/>
    </source>
</evidence>
<dbReference type="Proteomes" id="UP000024635">
    <property type="component" value="Unassembled WGS sequence"/>
</dbReference>
<dbReference type="InterPro" id="IPR004088">
    <property type="entry name" value="KH_dom_type_1"/>
</dbReference>
<evidence type="ECO:0000256" key="3">
    <source>
        <dbReference type="SAM" id="Phobius"/>
    </source>
</evidence>
<dbReference type="SUPFAM" id="SSF63748">
    <property type="entry name" value="Tudor/PWWP/MBT"/>
    <property type="match status" value="1"/>
</dbReference>
<dbReference type="CDD" id="cd20407">
    <property type="entry name" value="Tudor_AKAP1"/>
    <property type="match status" value="1"/>
</dbReference>
<dbReference type="PANTHER" id="PTHR22948:SF65">
    <property type="entry name" value="A-KINASE ANCHORING PROTEIN 1"/>
    <property type="match status" value="1"/>
</dbReference>
<evidence type="ECO:0000256" key="1">
    <source>
        <dbReference type="PROSITE-ProRule" id="PRU00117"/>
    </source>
</evidence>
<dbReference type="PROSITE" id="PS50084">
    <property type="entry name" value="KH_TYPE_1"/>
    <property type="match status" value="1"/>
</dbReference>
<dbReference type="InterPro" id="IPR047368">
    <property type="entry name" value="KH-I_AKAP1"/>
</dbReference>
<dbReference type="Gene3D" id="3.30.1370.10">
    <property type="entry name" value="K Homology domain, type 1"/>
    <property type="match status" value="1"/>
</dbReference>
<name>A0A016V5I3_9BILA</name>
<feature type="compositionally biased region" description="Basic and acidic residues" evidence="2">
    <location>
        <begin position="208"/>
        <end position="226"/>
    </location>
</feature>
<dbReference type="InterPro" id="IPR002999">
    <property type="entry name" value="Tudor"/>
</dbReference>
<protein>
    <recommendedName>
        <fullName evidence="4">Tudor domain-containing protein</fullName>
    </recommendedName>
</protein>
<dbReference type="GO" id="GO:0003723">
    <property type="term" value="F:RNA binding"/>
    <property type="evidence" value="ECO:0007669"/>
    <property type="project" value="UniProtKB-UniRule"/>
</dbReference>
<comment type="caution">
    <text evidence="5">The sequence shown here is derived from an EMBL/GenBank/DDBJ whole genome shotgun (WGS) entry which is preliminary data.</text>
</comment>
<sequence>MPRMSSTATQRSLLLALSGVSLAALFIWYLQSKKARRNPSIEDVKRNIKADAVDNSKQKERSISTTRGQSLNKTENKVVEKSEEKEPSQKCALVSDTQLNAGPPKMTTALETGPVSQVDSSAIPIVNGIAKEAEEPVAEVKVGLLNAEATKEDQCQVKEEEQKQCQIEEQEQNREEQSVEEAAADLQQQLVLDVSHQAEPEAFSWSDEMERSYEESRKKEEEERQQQESGAVNGSGDYTTSDSPGLASQNSEVSSQDSGRATGGLASSLSPMDEAGDVLPMYEFEIPNTLVGLIIGIKGKTIKELSTRTDVRMLIRQHHTPEKVDTHQICQVRGKREQINRCLQMLRRRFPPARFPELNLQPVLPPPLPNNLFDALASQPSWLTLPDAIPCEVVCSSVIDPGHFFLQQPTHPSFSSLSHLDMYMIRLYSQGTDIPDLPKPCQTGLLCAAPVLGAWFRAVTVSYYAETDEVMLRFVDYGGYTRLPRSELRQIRTDLMSLPFQAIECYLAHVQPIDGTWQWGEAAFAHFQKLCMGKVINATVIGFNVNDKVPMVELTVLDEENKPIRVDKDLMEHGFAKASDPSKLQKVAAAKSRPLSTHPAPMVAAV</sequence>
<dbReference type="InterPro" id="IPR035437">
    <property type="entry name" value="SNase_OB-fold_sf"/>
</dbReference>
<dbReference type="SUPFAM" id="SSF54791">
    <property type="entry name" value="Eukaryotic type KH-domain (KH-domain type I)"/>
    <property type="match status" value="1"/>
</dbReference>
<dbReference type="InterPro" id="IPR047367">
    <property type="entry name" value="Tudor_AKAP1"/>
</dbReference>
<feature type="region of interest" description="Disordered" evidence="2">
    <location>
        <begin position="199"/>
        <end position="270"/>
    </location>
</feature>
<dbReference type="Gene3D" id="2.40.50.90">
    <property type="match status" value="1"/>
</dbReference>
<dbReference type="Pfam" id="PF00567">
    <property type="entry name" value="TUDOR"/>
    <property type="match status" value="1"/>
</dbReference>
<proteinExistence type="predicted"/>
<dbReference type="AlphaFoldDB" id="A0A016V5I3"/>
<dbReference type="InterPro" id="IPR050621">
    <property type="entry name" value="Tudor_domain_containing"/>
</dbReference>
<accession>A0A016V5I3</accession>
<dbReference type="OrthoDB" id="10069557at2759"/>
<organism evidence="5 6">
    <name type="scientific">Ancylostoma ceylanicum</name>
    <dbReference type="NCBI Taxonomy" id="53326"/>
    <lineage>
        <taxon>Eukaryota</taxon>
        <taxon>Metazoa</taxon>
        <taxon>Ecdysozoa</taxon>
        <taxon>Nematoda</taxon>
        <taxon>Chromadorea</taxon>
        <taxon>Rhabditida</taxon>
        <taxon>Rhabditina</taxon>
        <taxon>Rhabditomorpha</taxon>
        <taxon>Strongyloidea</taxon>
        <taxon>Ancylostomatidae</taxon>
        <taxon>Ancylostomatinae</taxon>
        <taxon>Ancylostoma</taxon>
    </lineage>
</organism>
<keyword evidence="3" id="KW-0472">Membrane</keyword>
<keyword evidence="1" id="KW-0694">RNA-binding</keyword>
<dbReference type="SMART" id="SM00322">
    <property type="entry name" value="KH"/>
    <property type="match status" value="1"/>
</dbReference>
<evidence type="ECO:0000259" key="4">
    <source>
        <dbReference type="PROSITE" id="PS50304"/>
    </source>
</evidence>
<dbReference type="GO" id="GO:0005739">
    <property type="term" value="C:mitochondrion"/>
    <property type="evidence" value="ECO:0007669"/>
    <property type="project" value="UniProtKB-ARBA"/>
</dbReference>
<evidence type="ECO:0000313" key="5">
    <source>
        <dbReference type="EMBL" id="EYC22705.1"/>
    </source>
</evidence>
<dbReference type="CDD" id="cd22395">
    <property type="entry name" value="KH-I_AKAP1"/>
    <property type="match status" value="1"/>
</dbReference>
<dbReference type="InterPro" id="IPR036612">
    <property type="entry name" value="KH_dom_type_1_sf"/>
</dbReference>
<dbReference type="STRING" id="53326.A0A016V5I3"/>
<keyword evidence="6" id="KW-1185">Reference proteome</keyword>
<gene>
    <name evidence="5" type="primary">Acey_s0016.g2906</name>
    <name evidence="5" type="synonym">Acey-C56G2.1</name>
    <name evidence="5" type="ORF">Y032_0016g2906</name>
</gene>
<feature type="compositionally biased region" description="Basic and acidic residues" evidence="2">
    <location>
        <begin position="52"/>
        <end position="62"/>
    </location>
</feature>
<keyword evidence="3" id="KW-0812">Transmembrane</keyword>
<dbReference type="PROSITE" id="PS50304">
    <property type="entry name" value="TUDOR"/>
    <property type="match status" value="1"/>
</dbReference>
<dbReference type="InterPro" id="IPR004087">
    <property type="entry name" value="KH_dom"/>
</dbReference>
<dbReference type="PANTHER" id="PTHR22948">
    <property type="entry name" value="TUDOR DOMAIN CONTAINING PROTEIN"/>
    <property type="match status" value="1"/>
</dbReference>
<evidence type="ECO:0000256" key="2">
    <source>
        <dbReference type="SAM" id="MobiDB-lite"/>
    </source>
</evidence>
<feature type="region of interest" description="Disordered" evidence="2">
    <location>
        <begin position="52"/>
        <end position="103"/>
    </location>
</feature>
<dbReference type="SMART" id="SM00333">
    <property type="entry name" value="TUDOR"/>
    <property type="match status" value="1"/>
</dbReference>
<dbReference type="Pfam" id="PF00013">
    <property type="entry name" value="KH_1"/>
    <property type="match status" value="1"/>
</dbReference>
<feature type="domain" description="Tudor" evidence="4">
    <location>
        <begin position="440"/>
        <end position="498"/>
    </location>
</feature>
<feature type="compositionally biased region" description="Basic and acidic residues" evidence="2">
    <location>
        <begin position="74"/>
        <end position="88"/>
    </location>
</feature>
<dbReference type="EMBL" id="JARK01001352">
    <property type="protein sequence ID" value="EYC22705.1"/>
    <property type="molecule type" value="Genomic_DNA"/>
</dbReference>
<reference evidence="6" key="1">
    <citation type="journal article" date="2015" name="Nat. Genet.">
        <title>The genome and transcriptome of the zoonotic hookworm Ancylostoma ceylanicum identify infection-specific gene families.</title>
        <authorList>
            <person name="Schwarz E.M."/>
            <person name="Hu Y."/>
            <person name="Antoshechkin I."/>
            <person name="Miller M.M."/>
            <person name="Sternberg P.W."/>
            <person name="Aroian R.V."/>
        </authorList>
    </citation>
    <scope>NUCLEOTIDE SEQUENCE</scope>
    <source>
        <strain evidence="6">HY135</strain>
    </source>
</reference>
<dbReference type="Gene3D" id="2.30.30.140">
    <property type="match status" value="1"/>
</dbReference>
<feature type="compositionally biased region" description="Polar residues" evidence="2">
    <location>
        <begin position="230"/>
        <end position="270"/>
    </location>
</feature>
<keyword evidence="3" id="KW-1133">Transmembrane helix</keyword>